<keyword evidence="4 8" id="KW-1133">Transmembrane helix</keyword>
<dbReference type="GO" id="GO:0005886">
    <property type="term" value="C:plasma membrane"/>
    <property type="evidence" value="ECO:0007669"/>
    <property type="project" value="UniProtKB-SubCell"/>
</dbReference>
<evidence type="ECO:0000256" key="5">
    <source>
        <dbReference type="ARBA" id="ARBA00023065"/>
    </source>
</evidence>
<dbReference type="EMBL" id="ACUX02000006">
    <property type="protein sequence ID" value="EEZ61534.1"/>
    <property type="molecule type" value="Genomic_DNA"/>
</dbReference>
<accession>D0WGC1</accession>
<dbReference type="PANTHER" id="PTHR35529">
    <property type="entry name" value="MANGANESE EFFLUX PUMP MNTP-RELATED"/>
    <property type="match status" value="1"/>
</dbReference>
<proteinExistence type="inferred from homology"/>
<keyword evidence="7 8" id="KW-0464">Manganese</keyword>
<dbReference type="PANTHER" id="PTHR35529:SF1">
    <property type="entry name" value="MANGANESE EFFLUX PUMP MNTP-RELATED"/>
    <property type="match status" value="1"/>
</dbReference>
<evidence type="ECO:0000256" key="8">
    <source>
        <dbReference type="HAMAP-Rule" id="MF_01521"/>
    </source>
</evidence>
<dbReference type="GeneID" id="85007444"/>
<evidence type="ECO:0000256" key="7">
    <source>
        <dbReference type="ARBA" id="ARBA00023211"/>
    </source>
</evidence>
<evidence type="ECO:0000256" key="3">
    <source>
        <dbReference type="ARBA" id="ARBA00022692"/>
    </source>
</evidence>
<comment type="similarity">
    <text evidence="8">Belongs to the MntP (TC 9.B.29) family.</text>
</comment>
<keyword evidence="3 8" id="KW-0812">Transmembrane</keyword>
<dbReference type="STRING" id="649764.HMPREF0762_00872"/>
<sequence>MGLFDIILLGIALSMDAFAVTVSDAAACKDRRRLRALPPAFGLFQGIMPALGFVLGDLFGSVIESYAGLVSFLILAVIGGGMVKDGAAALRDARAEGRSVSGGASEAGSNAWESGSDDSCAKTGSQLSAASIFTQAVATSIDAFAVGVSLRAVGADILSSSLIIAAATFLVCLAALRIGRRFGIVLGDRAQMAGGLVLVAIGVKALLS</sequence>
<evidence type="ECO:0000313" key="10">
    <source>
        <dbReference type="Proteomes" id="UP000006001"/>
    </source>
</evidence>
<comment type="function">
    <text evidence="8">Probably functions as a manganese efflux pump.</text>
</comment>
<feature type="transmembrane region" description="Helical" evidence="8">
    <location>
        <begin position="41"/>
        <end position="59"/>
    </location>
</feature>
<dbReference type="RefSeq" id="WP_006362127.1">
    <property type="nucleotide sequence ID" value="NZ_GG700630.1"/>
</dbReference>
<comment type="caution">
    <text evidence="9">The sequence shown here is derived from an EMBL/GenBank/DDBJ whole genome shotgun (WGS) entry which is preliminary data.</text>
</comment>
<evidence type="ECO:0000256" key="4">
    <source>
        <dbReference type="ARBA" id="ARBA00022989"/>
    </source>
</evidence>
<keyword evidence="6 8" id="KW-0472">Membrane</keyword>
<dbReference type="InterPro" id="IPR022929">
    <property type="entry name" value="Put_MntP"/>
</dbReference>
<keyword evidence="5 8" id="KW-0406">Ion transport</keyword>
<evidence type="ECO:0000256" key="2">
    <source>
        <dbReference type="ARBA" id="ARBA00022475"/>
    </source>
</evidence>
<feature type="transmembrane region" description="Helical" evidence="8">
    <location>
        <begin position="190"/>
        <end position="207"/>
    </location>
</feature>
<feature type="transmembrane region" description="Helical" evidence="8">
    <location>
        <begin position="157"/>
        <end position="178"/>
    </location>
</feature>
<evidence type="ECO:0000256" key="6">
    <source>
        <dbReference type="ARBA" id="ARBA00023136"/>
    </source>
</evidence>
<protein>
    <recommendedName>
        <fullName evidence="8">Putative manganese efflux pump MntP</fullName>
    </recommendedName>
</protein>
<comment type="caution">
    <text evidence="8">Lacks conserved residue(s) required for the propagation of feature annotation.</text>
</comment>
<dbReference type="HAMAP" id="MF_01521">
    <property type="entry name" value="MntP_pump"/>
    <property type="match status" value="1"/>
</dbReference>
<dbReference type="AlphaFoldDB" id="D0WGC1"/>
<comment type="subcellular location">
    <subcellularLocation>
        <location evidence="8">Cell membrane</location>
        <topology evidence="8">Multi-pass membrane protein</topology>
    </subcellularLocation>
</comment>
<dbReference type="GO" id="GO:0005384">
    <property type="term" value="F:manganese ion transmembrane transporter activity"/>
    <property type="evidence" value="ECO:0007669"/>
    <property type="project" value="UniProtKB-UniRule"/>
</dbReference>
<dbReference type="Proteomes" id="UP000006001">
    <property type="component" value="Unassembled WGS sequence"/>
</dbReference>
<reference evidence="9" key="1">
    <citation type="submission" date="2009-10" db="EMBL/GenBank/DDBJ databases">
        <authorList>
            <person name="Weinstock G."/>
            <person name="Sodergren E."/>
            <person name="Clifton S."/>
            <person name="Fulton L."/>
            <person name="Fulton B."/>
            <person name="Courtney L."/>
            <person name="Fronick C."/>
            <person name="Harrison M."/>
            <person name="Strong C."/>
            <person name="Farmer C."/>
            <person name="Delahaunty K."/>
            <person name="Markovic C."/>
            <person name="Hall O."/>
            <person name="Minx P."/>
            <person name="Tomlinson C."/>
            <person name="Mitreva M."/>
            <person name="Nelson J."/>
            <person name="Hou S."/>
            <person name="Wollam A."/>
            <person name="Pepin K.H."/>
            <person name="Johnson M."/>
            <person name="Bhonagiri V."/>
            <person name="Nash W.E."/>
            <person name="Warren W."/>
            <person name="Chinwalla A."/>
            <person name="Mardis E.R."/>
            <person name="Wilson R.K."/>
        </authorList>
    </citation>
    <scope>NUCLEOTIDE SEQUENCE [LARGE SCALE GENOMIC DNA]</scope>
    <source>
        <strain evidence="9">ATCC 700122</strain>
    </source>
</reference>
<keyword evidence="1 8" id="KW-0813">Transport</keyword>
<dbReference type="Pfam" id="PF02659">
    <property type="entry name" value="Mntp"/>
    <property type="match status" value="1"/>
</dbReference>
<keyword evidence="2 8" id="KW-1003">Cell membrane</keyword>
<keyword evidence="10" id="KW-1185">Reference proteome</keyword>
<dbReference type="InterPro" id="IPR003810">
    <property type="entry name" value="Mntp/YtaF"/>
</dbReference>
<dbReference type="HOGENOM" id="CLU_096410_3_1_11"/>
<organism evidence="9 10">
    <name type="scientific">Slackia exigua (strain ATCC 700122 / DSM 15923 / CIP 105133 / JCM 11022 / KCTC 5966 / S-7)</name>
    <dbReference type="NCBI Taxonomy" id="649764"/>
    <lineage>
        <taxon>Bacteria</taxon>
        <taxon>Bacillati</taxon>
        <taxon>Actinomycetota</taxon>
        <taxon>Coriobacteriia</taxon>
        <taxon>Eggerthellales</taxon>
        <taxon>Eggerthellaceae</taxon>
        <taxon>Slackia</taxon>
    </lineage>
</organism>
<name>D0WGC1_SLAES</name>
<gene>
    <name evidence="8" type="primary">mntP</name>
    <name evidence="9" type="ORF">HMPREF0762_00872</name>
</gene>
<dbReference type="OrthoDB" id="9811590at2"/>
<dbReference type="eggNOG" id="COG1971">
    <property type="taxonomic scope" value="Bacteria"/>
</dbReference>
<evidence type="ECO:0000313" key="9">
    <source>
        <dbReference type="EMBL" id="EEZ61534.1"/>
    </source>
</evidence>
<evidence type="ECO:0000256" key="1">
    <source>
        <dbReference type="ARBA" id="ARBA00022448"/>
    </source>
</evidence>
<feature type="transmembrane region" description="Helical" evidence="8">
    <location>
        <begin position="66"/>
        <end position="83"/>
    </location>
</feature>